<dbReference type="OrthoDB" id="6732375at2759"/>
<sequence length="128" mass="14950">MYSVSPAEGKPKPLLYPSGSETQVTYPAASHPRTPGASHWDCLMNFGSYLFKENFGRYTPFREEDIHKDLKKKSSLTDDIDILRLFRKTGTLSKEKVENLKEQLCFIPDQHKWFYEQVLHENRVNEII</sequence>
<dbReference type="EMBL" id="BGPR01006076">
    <property type="protein sequence ID" value="GBN15885.1"/>
    <property type="molecule type" value="Genomic_DNA"/>
</dbReference>
<reference evidence="1 2" key="1">
    <citation type="journal article" date="2019" name="Sci. Rep.">
        <title>Orb-weaving spider Araneus ventricosus genome elucidates the spidroin gene catalogue.</title>
        <authorList>
            <person name="Kono N."/>
            <person name="Nakamura H."/>
            <person name="Ohtoshi R."/>
            <person name="Moran D.A.P."/>
            <person name="Shinohara A."/>
            <person name="Yoshida Y."/>
            <person name="Fujiwara M."/>
            <person name="Mori M."/>
            <person name="Tomita M."/>
            <person name="Arakawa K."/>
        </authorList>
    </citation>
    <scope>NUCLEOTIDE SEQUENCE [LARGE SCALE GENOMIC DNA]</scope>
</reference>
<evidence type="ECO:0000313" key="1">
    <source>
        <dbReference type="EMBL" id="GBN15885.1"/>
    </source>
</evidence>
<keyword evidence="2" id="KW-1185">Reference proteome</keyword>
<accession>A0A4Y2LM64</accession>
<evidence type="ECO:0000313" key="2">
    <source>
        <dbReference type="Proteomes" id="UP000499080"/>
    </source>
</evidence>
<comment type="caution">
    <text evidence="1">The sequence shown here is derived from an EMBL/GenBank/DDBJ whole genome shotgun (WGS) entry which is preliminary data.</text>
</comment>
<proteinExistence type="predicted"/>
<dbReference type="AlphaFoldDB" id="A0A4Y2LM64"/>
<organism evidence="1 2">
    <name type="scientific">Araneus ventricosus</name>
    <name type="common">Orbweaver spider</name>
    <name type="synonym">Epeira ventricosa</name>
    <dbReference type="NCBI Taxonomy" id="182803"/>
    <lineage>
        <taxon>Eukaryota</taxon>
        <taxon>Metazoa</taxon>
        <taxon>Ecdysozoa</taxon>
        <taxon>Arthropoda</taxon>
        <taxon>Chelicerata</taxon>
        <taxon>Arachnida</taxon>
        <taxon>Araneae</taxon>
        <taxon>Araneomorphae</taxon>
        <taxon>Entelegynae</taxon>
        <taxon>Araneoidea</taxon>
        <taxon>Araneidae</taxon>
        <taxon>Araneus</taxon>
    </lineage>
</organism>
<protein>
    <submittedName>
        <fullName evidence="1">Uncharacterized protein</fullName>
    </submittedName>
</protein>
<gene>
    <name evidence="1" type="ORF">AVEN_257900_1</name>
</gene>
<name>A0A4Y2LM64_ARAVE</name>
<dbReference type="Proteomes" id="UP000499080">
    <property type="component" value="Unassembled WGS sequence"/>
</dbReference>